<dbReference type="EMBL" id="MHTX01000028">
    <property type="protein sequence ID" value="OHA67995.1"/>
    <property type="molecule type" value="Genomic_DNA"/>
</dbReference>
<comment type="similarity">
    <text evidence="1">Belongs to the glycosyltransferase group 1 family. Glycosyltransferase 4 subfamily.</text>
</comment>
<comment type="subunit">
    <text evidence="2">Homodimer.</text>
</comment>
<dbReference type="Proteomes" id="UP000179258">
    <property type="component" value="Unassembled WGS sequence"/>
</dbReference>
<dbReference type="InterPro" id="IPR001296">
    <property type="entry name" value="Glyco_trans_1"/>
</dbReference>
<evidence type="ECO:0000256" key="4">
    <source>
        <dbReference type="ARBA" id="ARBA00022676"/>
    </source>
</evidence>
<feature type="domain" description="Trehalose synthase N-terminal" evidence="8">
    <location>
        <begin position="41"/>
        <end position="181"/>
    </location>
</feature>
<accession>A0A1G2R563</accession>
<proteinExistence type="inferred from homology"/>
<comment type="caution">
    <text evidence="9">The sequence shown here is derived from an EMBL/GenBank/DDBJ whole genome shotgun (WGS) entry which is preliminary data.</text>
</comment>
<dbReference type="Pfam" id="PF21269">
    <property type="entry name" value="TreT_GT1"/>
    <property type="match status" value="1"/>
</dbReference>
<keyword evidence="6" id="KW-0119">Carbohydrate metabolism</keyword>
<keyword evidence="3" id="KW-0313">Glucose metabolism</keyword>
<keyword evidence="5" id="KW-0808">Transferase</keyword>
<evidence type="ECO:0000313" key="9">
    <source>
        <dbReference type="EMBL" id="OHA67995.1"/>
    </source>
</evidence>
<dbReference type="SUPFAM" id="SSF53756">
    <property type="entry name" value="UDP-Glycosyltransferase/glycogen phosphorylase"/>
    <property type="match status" value="1"/>
</dbReference>
<dbReference type="InterPro" id="IPR049438">
    <property type="entry name" value="TreT_GT1"/>
</dbReference>
<dbReference type="Gene3D" id="3.40.50.2000">
    <property type="entry name" value="Glycogen Phosphorylase B"/>
    <property type="match status" value="2"/>
</dbReference>
<dbReference type="Pfam" id="PF00534">
    <property type="entry name" value="Glycos_transf_1"/>
    <property type="match status" value="1"/>
</dbReference>
<evidence type="ECO:0000256" key="3">
    <source>
        <dbReference type="ARBA" id="ARBA00022526"/>
    </source>
</evidence>
<evidence type="ECO:0000256" key="1">
    <source>
        <dbReference type="ARBA" id="ARBA00009481"/>
    </source>
</evidence>
<dbReference type="InterPro" id="IPR052078">
    <property type="entry name" value="Trehalose_Metab_GTase"/>
</dbReference>
<dbReference type="GO" id="GO:0006006">
    <property type="term" value="P:glucose metabolic process"/>
    <property type="evidence" value="ECO:0007669"/>
    <property type="project" value="UniProtKB-KW"/>
</dbReference>
<evidence type="ECO:0000313" key="10">
    <source>
        <dbReference type="Proteomes" id="UP000179258"/>
    </source>
</evidence>
<evidence type="ECO:0000259" key="7">
    <source>
        <dbReference type="Pfam" id="PF00534"/>
    </source>
</evidence>
<dbReference type="AlphaFoldDB" id="A0A1G2R563"/>
<dbReference type="PANTHER" id="PTHR47779:SF1">
    <property type="entry name" value="SYNTHASE (CCG-9), PUTATIVE (AFU_ORTHOLOGUE AFUA_3G12100)-RELATED"/>
    <property type="match status" value="1"/>
</dbReference>
<name>A0A1G2R563_9BACT</name>
<protein>
    <submittedName>
        <fullName evidence="9">Uncharacterized protein</fullName>
    </submittedName>
</protein>
<dbReference type="PANTHER" id="PTHR47779">
    <property type="entry name" value="SYNTHASE (CCG-9), PUTATIVE (AFU_ORTHOLOGUE AFUA_3G12100)-RELATED"/>
    <property type="match status" value="1"/>
</dbReference>
<evidence type="ECO:0000259" key="8">
    <source>
        <dbReference type="Pfam" id="PF21269"/>
    </source>
</evidence>
<evidence type="ECO:0000256" key="2">
    <source>
        <dbReference type="ARBA" id="ARBA00011738"/>
    </source>
</evidence>
<organism evidence="9 10">
    <name type="scientific">Candidatus Wildermuthbacteria bacterium RIFCSPHIGHO2_02_FULL_47_17</name>
    <dbReference type="NCBI Taxonomy" id="1802452"/>
    <lineage>
        <taxon>Bacteria</taxon>
        <taxon>Candidatus Wildermuthiibacteriota</taxon>
    </lineage>
</organism>
<reference evidence="9 10" key="1">
    <citation type="journal article" date="2016" name="Nat. Commun.">
        <title>Thousands of microbial genomes shed light on interconnected biogeochemical processes in an aquifer system.</title>
        <authorList>
            <person name="Anantharaman K."/>
            <person name="Brown C.T."/>
            <person name="Hug L.A."/>
            <person name="Sharon I."/>
            <person name="Castelle C.J."/>
            <person name="Probst A.J."/>
            <person name="Thomas B.C."/>
            <person name="Singh A."/>
            <person name="Wilkins M.J."/>
            <person name="Karaoz U."/>
            <person name="Brodie E.L."/>
            <person name="Williams K.H."/>
            <person name="Hubbard S.S."/>
            <person name="Banfield J.F."/>
        </authorList>
    </citation>
    <scope>NUCLEOTIDE SEQUENCE [LARGE SCALE GENOMIC DNA]</scope>
</reference>
<evidence type="ECO:0000256" key="6">
    <source>
        <dbReference type="ARBA" id="ARBA00023277"/>
    </source>
</evidence>
<keyword evidence="4" id="KW-0328">Glycosyltransferase</keyword>
<sequence>MLSEVKTQPRSLQEYKGLMSNGLFNEINTLGAGLKGLKVYMVNATPAGGGVAEMLISLIPLLQSVGINGKWFTIPPRADFFEVTKGIHNSLQSKPWDFPFAAREIYLAHTKETAALMRDMKPDVWIIHDPQPAGVVLYLDLSPAALRIHIDLTAPNPAVWKFISGFGAGYEKIIVSSPAFVRPEISSKAVIFTPAIDVFSAKNRPVDLAEAKKIVKKVGIDPNRPLMAQVSRFDPWKDPFGVISAYKIAKKKIPSLQLVIAGFMEAQDDPEGAVIYETVRKAAVKEKDVFLLSDPSVLGGMKISVFTNAIQAAADVVVQNSTKEGFGLVVTEAMWKGKPVVGGLAEGLKTQIEDGENGFLVATPEAMAKRICQLAENKALQERMGKKARKTVQDQFLMPRLVRDYMRLFNSLLGADKRQPVAIGQQQKVQEVPAAI</sequence>
<dbReference type="GO" id="GO:0016757">
    <property type="term" value="F:glycosyltransferase activity"/>
    <property type="evidence" value="ECO:0007669"/>
    <property type="project" value="UniProtKB-KW"/>
</dbReference>
<gene>
    <name evidence="9" type="ORF">A3D59_02635</name>
</gene>
<evidence type="ECO:0000256" key="5">
    <source>
        <dbReference type="ARBA" id="ARBA00022679"/>
    </source>
</evidence>
<feature type="domain" description="Glycosyl transferase family 1" evidence="7">
    <location>
        <begin position="212"/>
        <end position="390"/>
    </location>
</feature>